<dbReference type="AlphaFoldDB" id="A0A5F9DDX1"/>
<dbReference type="GO" id="GO:0030145">
    <property type="term" value="F:manganese ion binding"/>
    <property type="evidence" value="ECO:0007669"/>
    <property type="project" value="Ensembl"/>
</dbReference>
<dbReference type="Bgee" id="ENSOCUG00000001734">
    <property type="expression patterns" value="Expressed in frontal cortex and 17 other cell types or tissues"/>
</dbReference>
<evidence type="ECO:0000256" key="5">
    <source>
        <dbReference type="ARBA" id="ARBA00022692"/>
    </source>
</evidence>
<dbReference type="FunFam" id="3.90.550.10:FF:000229">
    <property type="entry name" value="Glycosyltransferase-like protein LARGE"/>
    <property type="match status" value="1"/>
</dbReference>
<dbReference type="Gene3D" id="3.90.550.10">
    <property type="entry name" value="Spore Coat Polysaccharide Biosynthesis Protein SpsA, Chain A"/>
    <property type="match status" value="1"/>
</dbReference>
<proteinExistence type="inferred from homology"/>
<dbReference type="FunCoup" id="A0A5F9DDX1">
    <property type="interactions" value="193"/>
</dbReference>
<keyword evidence="8" id="KW-0333">Golgi apparatus</keyword>
<evidence type="ECO:0000256" key="10">
    <source>
        <dbReference type="ARBA" id="ARBA00023180"/>
    </source>
</evidence>
<evidence type="ECO:0000256" key="14">
    <source>
        <dbReference type="ARBA" id="ARBA00048091"/>
    </source>
</evidence>
<evidence type="ECO:0000256" key="3">
    <source>
        <dbReference type="ARBA" id="ARBA00022676"/>
    </source>
</evidence>
<gene>
    <name evidence="19" type="primary">LARGE1</name>
</gene>
<dbReference type="EMBL" id="AAGW02060989">
    <property type="status" value="NOT_ANNOTATED_CDS"/>
    <property type="molecule type" value="Genomic_DNA"/>
</dbReference>
<evidence type="ECO:0000256" key="4">
    <source>
        <dbReference type="ARBA" id="ARBA00022679"/>
    </source>
</evidence>
<keyword evidence="7 18" id="KW-1133">Transmembrane helix</keyword>
<dbReference type="STRING" id="9986.ENSOCUP00000044039"/>
<keyword evidence="6" id="KW-0735">Signal-anchor</keyword>
<dbReference type="Ensembl" id="ENSOCUT00000038999.1">
    <property type="protein sequence ID" value="ENSOCUP00000044039.1"/>
    <property type="gene ID" value="ENSOCUG00000001734.4"/>
</dbReference>
<dbReference type="Proteomes" id="UP000001811">
    <property type="component" value="Chromosome 4"/>
</dbReference>
<dbReference type="SUPFAM" id="SSF53448">
    <property type="entry name" value="Nucleotide-diphospho-sugar transferases"/>
    <property type="match status" value="1"/>
</dbReference>
<dbReference type="GO" id="GO:0015020">
    <property type="term" value="F:glucuronosyltransferase activity"/>
    <property type="evidence" value="ECO:0007669"/>
    <property type="project" value="Ensembl"/>
</dbReference>
<dbReference type="FunFam" id="3.90.550.10:FF:000016">
    <property type="entry name" value="LARGE xylosyl- and glucuronyltransferase 2"/>
    <property type="match status" value="1"/>
</dbReference>
<keyword evidence="5 18" id="KW-0812">Transmembrane</keyword>
<dbReference type="Pfam" id="PF01501">
    <property type="entry name" value="Glyco_transf_8"/>
    <property type="match status" value="1"/>
</dbReference>
<dbReference type="EMBL" id="AAGW02060991">
    <property type="status" value="NOT_ANNOTATED_CDS"/>
    <property type="molecule type" value="Genomic_DNA"/>
</dbReference>
<dbReference type="EMBL" id="AAGW02060986">
    <property type="status" value="NOT_ANNOTATED_CDS"/>
    <property type="molecule type" value="Genomic_DNA"/>
</dbReference>
<dbReference type="EMBL" id="AAGW02060990">
    <property type="status" value="NOT_ANNOTATED_CDS"/>
    <property type="molecule type" value="Genomic_DNA"/>
</dbReference>
<dbReference type="EMBL" id="AAGW02060987">
    <property type="status" value="NOT_ANNOTATED_CDS"/>
    <property type="molecule type" value="Genomic_DNA"/>
</dbReference>
<reference evidence="19 20" key="1">
    <citation type="journal article" date="2011" name="Nature">
        <title>A high-resolution map of human evolutionary constraint using 29 mammals.</title>
        <authorList>
            <person name="Lindblad-Toh K."/>
            <person name="Garber M."/>
            <person name="Zuk O."/>
            <person name="Lin M.F."/>
            <person name="Parker B.J."/>
            <person name="Washietl S."/>
            <person name="Kheradpour P."/>
            <person name="Ernst J."/>
            <person name="Jordan G."/>
            <person name="Mauceli E."/>
            <person name="Ward L.D."/>
            <person name="Lowe C.B."/>
            <person name="Holloway A.K."/>
            <person name="Clamp M."/>
            <person name="Gnerre S."/>
            <person name="Alfoldi J."/>
            <person name="Beal K."/>
            <person name="Chang J."/>
            <person name="Clawson H."/>
            <person name="Cuff J."/>
            <person name="Di Palma F."/>
            <person name="Fitzgerald S."/>
            <person name="Flicek P."/>
            <person name="Guttman M."/>
            <person name="Hubisz M.J."/>
            <person name="Jaffe D.B."/>
            <person name="Jungreis I."/>
            <person name="Kent W.J."/>
            <person name="Kostka D."/>
            <person name="Lara M."/>
            <person name="Martins A.L."/>
            <person name="Massingham T."/>
            <person name="Moltke I."/>
            <person name="Raney B.J."/>
            <person name="Rasmussen M.D."/>
            <person name="Robinson J."/>
            <person name="Stark A."/>
            <person name="Vilella A.J."/>
            <person name="Wen J."/>
            <person name="Xie X."/>
            <person name="Zody M.C."/>
            <person name="Baldwin J."/>
            <person name="Bloom T."/>
            <person name="Chin C.W."/>
            <person name="Heiman D."/>
            <person name="Nicol R."/>
            <person name="Nusbaum C."/>
            <person name="Young S."/>
            <person name="Wilkinson J."/>
            <person name="Worley K.C."/>
            <person name="Kovar C.L."/>
            <person name="Muzny D.M."/>
            <person name="Gibbs R.A."/>
            <person name="Cree A."/>
            <person name="Dihn H.H."/>
            <person name="Fowler G."/>
            <person name="Jhangiani S."/>
            <person name="Joshi V."/>
            <person name="Lee S."/>
            <person name="Lewis L.R."/>
            <person name="Nazareth L.V."/>
            <person name="Okwuonu G."/>
            <person name="Santibanez J."/>
            <person name="Warren W.C."/>
            <person name="Mardis E.R."/>
            <person name="Weinstock G.M."/>
            <person name="Wilson R.K."/>
            <person name="Delehaunty K."/>
            <person name="Dooling D."/>
            <person name="Fronik C."/>
            <person name="Fulton L."/>
            <person name="Fulton B."/>
            <person name="Graves T."/>
            <person name="Minx P."/>
            <person name="Sodergren E."/>
            <person name="Birney E."/>
            <person name="Margulies E.H."/>
            <person name="Herrero J."/>
            <person name="Green E.D."/>
            <person name="Haussler D."/>
            <person name="Siepel A."/>
            <person name="Goldman N."/>
            <person name="Pollard K.S."/>
            <person name="Pedersen J.S."/>
            <person name="Lander E.S."/>
            <person name="Kellis M."/>
        </authorList>
    </citation>
    <scope>NUCLEOTIDE SEQUENCE [LARGE SCALE GENOMIC DNA]</scope>
    <source>
        <strain evidence="19 20">Thorbecke inbred</strain>
    </source>
</reference>
<dbReference type="GO" id="GO:0042285">
    <property type="term" value="F:xylosyltransferase activity"/>
    <property type="evidence" value="ECO:0007669"/>
    <property type="project" value="Ensembl"/>
</dbReference>
<keyword evidence="20" id="KW-1185">Reference proteome</keyword>
<keyword evidence="3" id="KW-0328">Glycosyltransferase</keyword>
<dbReference type="GO" id="GO:0035269">
    <property type="term" value="P:protein O-linked glycosylation via mannose"/>
    <property type="evidence" value="ECO:0007669"/>
    <property type="project" value="Ensembl"/>
</dbReference>
<keyword evidence="9 18" id="KW-0472">Membrane</keyword>
<dbReference type="EMBL" id="AAGW02060988">
    <property type="status" value="NOT_ANNOTATED_CDS"/>
    <property type="molecule type" value="Genomic_DNA"/>
</dbReference>
<protein>
    <submittedName>
        <fullName evidence="19">LARGE xylosyl- and glucuronyltransferase 1</fullName>
    </submittedName>
</protein>
<evidence type="ECO:0000256" key="12">
    <source>
        <dbReference type="ARBA" id="ARBA00038461"/>
    </source>
</evidence>
<evidence type="ECO:0000256" key="11">
    <source>
        <dbReference type="ARBA" id="ARBA00023268"/>
    </source>
</evidence>
<evidence type="ECO:0000256" key="16">
    <source>
        <dbReference type="ARBA" id="ARBA00049472"/>
    </source>
</evidence>
<comment type="catalytic activity">
    <reaction evidence="15">
        <text>3-O-{(1-&gt;[3)-alpha-D-Xyl-(1-&gt;3)-beta-D-GlcA-(1-&gt;](n)-4)-beta-D-Xyl-(1-&gt;4)-Rib-ol-P-Rib-ol-P-3-beta-D-GalNAc-(1-&gt;3)-beta-D-GlcNAc-(1-&gt;4)-O-6-P-alpha-D-Man}-L-Thr-[protein] + UDP-alpha-D-glucuronate = 3-O-{beta-D-GlcA-(1-&gt;[3)-alpha-D-Xyl-(1-&gt;3)-beta-D-GlcA-(1-&gt;](n)-4)-beta-D-Xyl-(1-&gt;4)-Rib-ol-P-Rib-ol-P-3-beta-D-GalNAc-(1-&gt;3)-beta-D-GlcNAc-(1-&gt;4)-O-6-P-alpha-D-Man}-L-Thr-[protein] + UDP + H(+)</text>
        <dbReference type="Rhea" id="RHEA:67924"/>
        <dbReference type="Rhea" id="RHEA-COMP:17484"/>
        <dbReference type="Rhea" id="RHEA-COMP:17486"/>
        <dbReference type="ChEBI" id="CHEBI:15378"/>
        <dbReference type="ChEBI" id="CHEBI:58052"/>
        <dbReference type="ChEBI" id="CHEBI:58223"/>
        <dbReference type="ChEBI" id="CHEBI:177354"/>
        <dbReference type="ChEBI" id="CHEBI:177355"/>
    </reaction>
    <physiologicalReaction direction="left-to-right" evidence="15">
        <dbReference type="Rhea" id="RHEA:67925"/>
    </physiologicalReaction>
</comment>
<dbReference type="InParanoid" id="A0A5F9DDX1"/>
<name>A0A5F9DDX1_RABIT</name>
<evidence type="ECO:0000256" key="18">
    <source>
        <dbReference type="SAM" id="Phobius"/>
    </source>
</evidence>
<feature type="region of interest" description="Disordered" evidence="17">
    <location>
        <begin position="83"/>
        <end position="109"/>
    </location>
</feature>
<evidence type="ECO:0000256" key="6">
    <source>
        <dbReference type="ARBA" id="ARBA00022968"/>
    </source>
</evidence>
<dbReference type="CDD" id="cd06431">
    <property type="entry name" value="GT8_LARGE_C"/>
    <property type="match status" value="1"/>
</dbReference>
<dbReference type="GeneTree" id="ENSGT00940000158497"/>
<comment type="catalytic activity">
    <reaction evidence="16">
        <text>3-O-[beta-D-GlcA-(1-&gt;3)-beta-D-Xyl-(1-&gt;4)-Rib-ol-P-Rib-ol-P-3-beta-D-GalNAc-(1-&gt;3)-beta-D-GlcNAc-(1-&gt;4)-(O-6-P-alpha-D-Man)]-Thr-[protein] + UDP-alpha-D-xylose = 3-O-[alpha-D-Xyl-(1-&gt;3)-beta-D-GlcA-(1-&gt;4)-beta-D-Xyl-(1-&gt;4)-Rib-ol-P-Rib-ol-P-3-beta-D-GalNAc-(1-&gt;3)-beta-D-GlcNAc-(1-&gt;4)-(O-6-P-alpha-D-Man)]-Thr-[protein] + UDP + H(+)</text>
        <dbReference type="Rhea" id="RHEA:57336"/>
        <dbReference type="Rhea" id="RHEA-COMP:17482"/>
        <dbReference type="Rhea" id="RHEA-COMP:17483"/>
        <dbReference type="ChEBI" id="CHEBI:15378"/>
        <dbReference type="ChEBI" id="CHEBI:57632"/>
        <dbReference type="ChEBI" id="CHEBI:58223"/>
        <dbReference type="ChEBI" id="CHEBI:177336"/>
        <dbReference type="ChEBI" id="CHEBI:177352"/>
    </reaction>
    <physiologicalReaction direction="left-to-right" evidence="16">
        <dbReference type="Rhea" id="RHEA:57337"/>
    </physiologicalReaction>
</comment>
<evidence type="ECO:0000256" key="13">
    <source>
        <dbReference type="ARBA" id="ARBA00038468"/>
    </source>
</evidence>
<evidence type="ECO:0000256" key="8">
    <source>
        <dbReference type="ARBA" id="ARBA00023034"/>
    </source>
</evidence>
<dbReference type="GO" id="GO:0000139">
    <property type="term" value="C:Golgi membrane"/>
    <property type="evidence" value="ECO:0007669"/>
    <property type="project" value="UniProtKB-SubCell"/>
</dbReference>
<comment type="similarity">
    <text evidence="12">In the N-terminal section; belongs to the glycosyltransferase 8 family.</text>
</comment>
<dbReference type="PANTHER" id="PTHR12270:SF48">
    <property type="entry name" value="XYLOSYL- AND GLUCURONYLTRANSFERASE LARGE1"/>
    <property type="match status" value="1"/>
</dbReference>
<accession>A0A5F9DDX1</accession>
<dbReference type="InterPro" id="IPR051292">
    <property type="entry name" value="Xyl/GlcA_transferase"/>
</dbReference>
<evidence type="ECO:0000313" key="20">
    <source>
        <dbReference type="Proteomes" id="UP000001811"/>
    </source>
</evidence>
<evidence type="ECO:0000256" key="17">
    <source>
        <dbReference type="SAM" id="MobiDB-lite"/>
    </source>
</evidence>
<keyword evidence="11" id="KW-0511">Multifunctional enzyme</keyword>
<keyword evidence="10" id="KW-0325">Glycoprotein</keyword>
<evidence type="ECO:0000256" key="2">
    <source>
        <dbReference type="ARBA" id="ARBA00004922"/>
    </source>
</evidence>
<dbReference type="Pfam" id="PF13896">
    <property type="entry name" value="Glyco_transf_49"/>
    <property type="match status" value="1"/>
</dbReference>
<evidence type="ECO:0000256" key="9">
    <source>
        <dbReference type="ARBA" id="ARBA00023136"/>
    </source>
</evidence>
<dbReference type="EMBL" id="AAGW02060992">
    <property type="status" value="NOT_ANNOTATED_CDS"/>
    <property type="molecule type" value="Genomic_DNA"/>
</dbReference>
<comment type="similarity">
    <text evidence="13">In the C-terminal section; belongs to the glycosyltransferase 49 family.</text>
</comment>
<dbReference type="PANTHER" id="PTHR12270">
    <property type="entry name" value="GLYCOSYLTRANSFERASE-RELATED"/>
    <property type="match status" value="1"/>
</dbReference>
<keyword evidence="4" id="KW-0808">Transferase</keyword>
<comment type="subcellular location">
    <subcellularLocation>
        <location evidence="1">Golgi apparatus membrane</location>
        <topology evidence="1">Single-pass type II membrane protein</topology>
    </subcellularLocation>
</comment>
<feature type="transmembrane region" description="Helical" evidence="18">
    <location>
        <begin position="12"/>
        <end position="31"/>
    </location>
</feature>
<dbReference type="InterPro" id="IPR029044">
    <property type="entry name" value="Nucleotide-diphossugar_trans"/>
</dbReference>
<comment type="pathway">
    <text evidence="2">Protein modification; protein glycosylation.</text>
</comment>
<organism evidence="19 20">
    <name type="scientific">Oryctolagus cuniculus</name>
    <name type="common">Rabbit</name>
    <dbReference type="NCBI Taxonomy" id="9986"/>
    <lineage>
        <taxon>Eukaryota</taxon>
        <taxon>Metazoa</taxon>
        <taxon>Chordata</taxon>
        <taxon>Craniata</taxon>
        <taxon>Vertebrata</taxon>
        <taxon>Euteleostomi</taxon>
        <taxon>Mammalia</taxon>
        <taxon>Eutheria</taxon>
        <taxon>Euarchontoglires</taxon>
        <taxon>Glires</taxon>
        <taxon>Lagomorpha</taxon>
        <taxon>Leporidae</taxon>
        <taxon>Oryctolagus</taxon>
    </lineage>
</organism>
<dbReference type="InterPro" id="IPR002495">
    <property type="entry name" value="Glyco_trans_8"/>
</dbReference>
<evidence type="ECO:0000256" key="1">
    <source>
        <dbReference type="ARBA" id="ARBA00004323"/>
    </source>
</evidence>
<evidence type="ECO:0000313" key="19">
    <source>
        <dbReference type="Ensembl" id="ENSOCUP00000044039.1"/>
    </source>
</evidence>
<comment type="catalytic activity">
    <reaction evidence="14">
        <text>3-O-{beta-D-GlcA-(1-&gt;[3)-alpha-D-Xyl-(1-&gt;3)-beta-D-GlcA-(1-&gt;](n)-4)-beta-D-Xyl-(1-&gt;4)-Rib-ol-P-Rib-ol-P-3-beta-D-GalNAc-(1-&gt;3)-beta-D-GlcNAc-(1-&gt;4)-O-6-P-alpha-D-Man}-L-Thr-[protein] + UDP-alpha-D-xylose = 3-O-{(1-&gt;[3)-alpha-D-Xyl-(1-&gt;3)-beta-D-GlcA-(1-&gt;](n+1)-4)-beta-D-Xyl-(1-&gt;4)-Rib-ol-P-Rib-ol-P-3-beta-D-GalNAc-(1-&gt;3)-beta-D-GlcNAc-(1-&gt;4)-O-6-P-alpha-D-Man}-L-Thr-[protein] + UDP + H(+)</text>
        <dbReference type="Rhea" id="RHEA:68368"/>
        <dbReference type="Rhea" id="RHEA-COMP:17485"/>
        <dbReference type="Rhea" id="RHEA-COMP:17486"/>
        <dbReference type="ChEBI" id="CHEBI:15378"/>
        <dbReference type="ChEBI" id="CHEBI:57632"/>
        <dbReference type="ChEBI" id="CHEBI:58223"/>
        <dbReference type="ChEBI" id="CHEBI:177354"/>
        <dbReference type="ChEBI" id="CHEBI:177355"/>
    </reaction>
    <physiologicalReaction direction="left-to-right" evidence="14">
        <dbReference type="Rhea" id="RHEA:68369"/>
    </physiologicalReaction>
</comment>
<reference evidence="19" key="3">
    <citation type="submission" date="2025-09" db="UniProtKB">
        <authorList>
            <consortium name="Ensembl"/>
        </authorList>
    </citation>
    <scope>IDENTIFICATION</scope>
    <source>
        <strain evidence="19">Thorbecke</strain>
    </source>
</reference>
<evidence type="ECO:0000256" key="7">
    <source>
        <dbReference type="ARBA" id="ARBA00022989"/>
    </source>
</evidence>
<evidence type="ECO:0000256" key="15">
    <source>
        <dbReference type="ARBA" id="ARBA00049259"/>
    </source>
</evidence>
<reference evidence="19" key="2">
    <citation type="submission" date="2025-08" db="UniProtKB">
        <authorList>
            <consortium name="Ensembl"/>
        </authorList>
    </citation>
    <scope>IDENTIFICATION</scope>
    <source>
        <strain evidence="19">Thorbecke</strain>
    </source>
</reference>
<sequence length="799" mass="92492">MLGICRGRRKFLAASLTLLCIPAVTWIYLFAGSFEDGKPVSLSPLESQAHSPRYTAASQRERESLEVRVREVEEENRALRRQLSLAQGRAPAPRRGNHSKTYSMEEGTGDSENLRAGIVAGNSSECGQQPVVEKCETIHVAIVCAGYNASRDVVTLVKSVLFHRRNPLHFHLIADSIAEQILATLFQTWMVPAVRVDFYNADELKSEVSWIPNKHYSGIYGLMKLVLTKTLPANLERVIVLDTDITFATDIAELWAVFHKFKGQQALGLVENQSDWYLGNLWKNHRPWPALGRGYNTGVILLLLDKLRKMKWEQMWRLTAERELMGMLSTSLADQDIFNAVIKQNPFLVYQLPCFWNVQLSDHTRSEQCYRDVSDLKVIHWNSPKKLRVKNKHVEFFRNLYLTFLEYDGNLLRRELFGCPSEADVNSENLLEVLGKMSIQDRETGLPAIVPASLPWTGLHEPHPLPRAPSPQLQKQLSELDEDDLCYEFRRERFTVHRTHLYFLHYEYEPAADSTDVTLVAQLSMDRLQMLEAICKHWEGPISLALYLSDAEAQQFLRYAQGSEVLMSRHNVGYHIVYKEGQFYPVNLLRNVAMKHIGTPYMFLSDIDFLPMYGLYEYLRKSVIQLDLANTKKAMIVPAFETLRYRLSFPKSKAELLSMLDMGTLFTFRYHVWTKGHAPTNFAKWRTATTPYRVEWEADFEPYVVVRRDCPEYDRRFVGFGWNKVAHIMELDAQEYEFIVLPNAYMIHMPHAPSFDITKFRSNKQYRICLKTLKEEFQQDMSRRYGFAALKYLTAENNS</sequence>